<evidence type="ECO:0000256" key="7">
    <source>
        <dbReference type="ARBA" id="ARBA00022741"/>
    </source>
</evidence>
<dbReference type="PROSITE" id="PS50948">
    <property type="entry name" value="PAN"/>
    <property type="match status" value="1"/>
</dbReference>
<keyword evidence="3 16" id="KW-0723">Serine/threonine-protein kinase</keyword>
<dbReference type="GO" id="GO:0048544">
    <property type="term" value="P:recognition of pollen"/>
    <property type="evidence" value="ECO:0007669"/>
    <property type="project" value="InterPro"/>
</dbReference>
<dbReference type="SUPFAM" id="SSF51110">
    <property type="entry name" value="alpha-D-mannose-specific plant lectins"/>
    <property type="match status" value="1"/>
</dbReference>
<dbReference type="PROSITE" id="PS00107">
    <property type="entry name" value="PROTEIN_KINASE_ATP"/>
    <property type="match status" value="1"/>
</dbReference>
<feature type="binding site" evidence="17">
    <location>
        <position position="521"/>
    </location>
    <ligand>
        <name>ATP</name>
        <dbReference type="ChEBI" id="CHEBI:30616"/>
    </ligand>
</feature>
<dbReference type="CDD" id="cd00028">
    <property type="entry name" value="B_lectin"/>
    <property type="match status" value="1"/>
</dbReference>
<evidence type="ECO:0000256" key="18">
    <source>
        <dbReference type="SAM" id="Phobius"/>
    </source>
</evidence>
<dbReference type="SMART" id="SM00473">
    <property type="entry name" value="PAN_AP"/>
    <property type="match status" value="1"/>
</dbReference>
<keyword evidence="6 19" id="KW-0732">Signal</keyword>
<evidence type="ECO:0000256" key="14">
    <source>
        <dbReference type="ARBA" id="ARBA00047899"/>
    </source>
</evidence>
<keyword evidence="5 18" id="KW-0812">Transmembrane</keyword>
<feature type="domain" description="Bulb-type lectin" evidence="21">
    <location>
        <begin position="23"/>
        <end position="147"/>
    </location>
</feature>
<keyword evidence="2" id="KW-1003">Cell membrane</keyword>
<dbReference type="Gene3D" id="2.90.10.10">
    <property type="entry name" value="Bulb-type lectin domain"/>
    <property type="match status" value="1"/>
</dbReference>
<evidence type="ECO:0000256" key="6">
    <source>
        <dbReference type="ARBA" id="ARBA00022729"/>
    </source>
</evidence>
<keyword evidence="7 16" id="KW-0547">Nucleotide-binding</keyword>
<dbReference type="SMART" id="SM00220">
    <property type="entry name" value="S_TKc"/>
    <property type="match status" value="1"/>
</dbReference>
<comment type="catalytic activity">
    <reaction evidence="14 16">
        <text>L-threonyl-[protein] + ATP = O-phospho-L-threonyl-[protein] + ADP + H(+)</text>
        <dbReference type="Rhea" id="RHEA:46608"/>
        <dbReference type="Rhea" id="RHEA-COMP:11060"/>
        <dbReference type="Rhea" id="RHEA-COMP:11605"/>
        <dbReference type="ChEBI" id="CHEBI:15378"/>
        <dbReference type="ChEBI" id="CHEBI:30013"/>
        <dbReference type="ChEBI" id="CHEBI:30616"/>
        <dbReference type="ChEBI" id="CHEBI:61977"/>
        <dbReference type="ChEBI" id="CHEBI:456216"/>
        <dbReference type="EC" id="2.7.11.1"/>
    </reaction>
</comment>
<name>A0A2K1YF58_POPTR</name>
<sequence>MEAEKLFLPFSLLMLHFSSCTSLDSLKTNQTIKEGDVLISKGNNFALGFFSPGSSSNRYLGIWYHKVPEQTVVWVANRNDPIIGSSGFLFVDQYGNLVLYGNDDQKLPVWSTNVSVEENDTCAAQLLDSGNLILVRKRSRKTVWQSFDYPTNILLPGMKLGLDRKLGIDRFLTSWRSADDPGIGDFSLMINPNGSPQIIVYNGTEPISRSPPWPWRSQMGLYESTFVNDPDEIYWVYTVPDDSYLLRIIVDHSGLLKVLTWRESDGQWKDYWKAPVFQCDYYGLCGAYSTCELANLNEFGCACLPGFEPKYPLEWSARDGSGGCVRKRLQTSSFCQHGEGFVKVENVVLPESSAAAWVDMSKSRAACEVECKRNCSCSAYAIIGIPGKNYGCLNWYKELVDIRYDRSNSYDLYVRVDAYELDDTKRKSNDSREKTMQAVLAPSIALSWFLISLFAYLWFKKRAKKGSELQVNSTSTELEYFKLSTVTAATNNFSPANKLGQGGFGSVYKGLLANGKEVAIKRLSRSSGQGTEEFKNEVMVIAMLQHRNLVKLLGYCTQDGEQMLIYEYLPNKSLDSFLFDESRRLLLDWRKRFDIIVGIARGILYLHQDSRLRIIHRDLKCSNILLDADMNPKISDFGMAKIFEGNRTEDRTRRVVGTYGYMPPEYVVFGNFSAKSDVFSFGVMLLEIASGKKNNRFYQQNPPLTLIGYVWELWREDKALEIVDPSLTELYDPRDALKCIQIGLLCVQEDATDRPSMLAVVFMLSNETEIPSPKQPAFLFRKSDNNPDIALDVEDGQCSLNEVTITEIACR</sequence>
<comment type="similarity">
    <text evidence="16">Belongs to the protein kinase superfamily. Ser/Thr protein kinase family.</text>
</comment>
<evidence type="ECO:0000259" key="20">
    <source>
        <dbReference type="PROSITE" id="PS50011"/>
    </source>
</evidence>
<evidence type="ECO:0000256" key="17">
    <source>
        <dbReference type="PROSITE-ProRule" id="PRU10141"/>
    </source>
</evidence>
<dbReference type="FunFam" id="3.30.200.20:FF:000418">
    <property type="entry name" value="G-type lectin S-receptor-like serine/threonine-protein kinase"/>
    <property type="match status" value="1"/>
</dbReference>
<keyword evidence="13" id="KW-0325">Glycoprotein</keyword>
<dbReference type="InterPro" id="IPR000858">
    <property type="entry name" value="S_locus_glycoprot_dom"/>
</dbReference>
<keyword evidence="8 16" id="KW-0418">Kinase</keyword>
<proteinExistence type="inferred from homology"/>
<keyword evidence="24" id="KW-1185">Reference proteome</keyword>
<comment type="subcellular location">
    <subcellularLocation>
        <location evidence="1">Cell membrane</location>
        <topology evidence="1">Single-pass type I membrane protein</topology>
    </subcellularLocation>
</comment>
<evidence type="ECO:0000256" key="13">
    <source>
        <dbReference type="ARBA" id="ARBA00023180"/>
    </source>
</evidence>
<dbReference type="SMART" id="SM00108">
    <property type="entry name" value="B_lectin"/>
    <property type="match status" value="1"/>
</dbReference>
<dbReference type="GO" id="GO:0005524">
    <property type="term" value="F:ATP binding"/>
    <property type="evidence" value="ECO:0007669"/>
    <property type="project" value="UniProtKB-UniRule"/>
</dbReference>
<dbReference type="InterPro" id="IPR001480">
    <property type="entry name" value="Bulb-type_lectin_dom"/>
</dbReference>
<dbReference type="PIRSF" id="PIRSF000641">
    <property type="entry name" value="SRK"/>
    <property type="match status" value="1"/>
</dbReference>
<dbReference type="FunFam" id="1.10.510.10:FF:000060">
    <property type="entry name" value="G-type lectin S-receptor-like serine/threonine-protein kinase"/>
    <property type="match status" value="1"/>
</dbReference>
<dbReference type="Pfam" id="PF00954">
    <property type="entry name" value="S_locus_glycop"/>
    <property type="match status" value="1"/>
</dbReference>
<dbReference type="ExpressionAtlas" id="A0A2K1YF58">
    <property type="expression patterns" value="baseline and differential"/>
</dbReference>
<dbReference type="InParanoid" id="A0A2K1YF58"/>
<dbReference type="EMBL" id="CM009300">
    <property type="protein sequence ID" value="PNT11661.1"/>
    <property type="molecule type" value="Genomic_DNA"/>
</dbReference>
<dbReference type="OMA" id="ARTFIND"/>
<dbReference type="PANTHER" id="PTHR27002">
    <property type="entry name" value="RECEPTOR-LIKE SERINE/THREONINE-PROTEIN KINASE SD1-8"/>
    <property type="match status" value="1"/>
</dbReference>
<dbReference type="STRING" id="3694.A0A2K1YF58"/>
<organism evidence="23 24">
    <name type="scientific">Populus trichocarpa</name>
    <name type="common">Western balsam poplar</name>
    <name type="synonym">Populus balsamifera subsp. trichocarpa</name>
    <dbReference type="NCBI Taxonomy" id="3694"/>
    <lineage>
        <taxon>Eukaryota</taxon>
        <taxon>Viridiplantae</taxon>
        <taxon>Streptophyta</taxon>
        <taxon>Embryophyta</taxon>
        <taxon>Tracheophyta</taxon>
        <taxon>Spermatophyta</taxon>
        <taxon>Magnoliopsida</taxon>
        <taxon>eudicotyledons</taxon>
        <taxon>Gunneridae</taxon>
        <taxon>Pentapetalae</taxon>
        <taxon>rosids</taxon>
        <taxon>fabids</taxon>
        <taxon>Malpighiales</taxon>
        <taxon>Salicaceae</taxon>
        <taxon>Saliceae</taxon>
        <taxon>Populus</taxon>
    </lineage>
</organism>
<evidence type="ECO:0000313" key="24">
    <source>
        <dbReference type="Proteomes" id="UP000006729"/>
    </source>
</evidence>
<dbReference type="InterPro" id="IPR001245">
    <property type="entry name" value="Ser-Thr/Tyr_kinase_cat_dom"/>
</dbReference>
<dbReference type="InterPro" id="IPR036426">
    <property type="entry name" value="Bulb-type_lectin_dom_sf"/>
</dbReference>
<dbReference type="EMBL" id="CM009300">
    <property type="protein sequence ID" value="RQO97439.1"/>
    <property type="molecule type" value="Genomic_DNA"/>
</dbReference>
<keyword evidence="9 16" id="KW-0067">ATP-binding</keyword>
<evidence type="ECO:0000256" key="11">
    <source>
        <dbReference type="ARBA" id="ARBA00023136"/>
    </source>
</evidence>
<accession>A0A2K1YF58</accession>
<reference evidence="23" key="2">
    <citation type="submission" date="2017-07" db="EMBL/GenBank/DDBJ databases">
        <title>WGS assembly of Populus trichocarpa.</title>
        <authorList>
            <person name="Tuskan G."/>
            <person name="Difazio S."/>
            <person name="Jansson S."/>
            <person name="Bohlmann J."/>
            <person name="Grigoriev I."/>
            <person name="Hellsten U."/>
            <person name="Putnam N."/>
            <person name="Ralph S."/>
            <person name="Rombauts S."/>
            <person name="Salamov A."/>
            <person name="Schein J."/>
            <person name="Sterck L."/>
            <person name="Aerts A."/>
            <person name="Bhalerao R."/>
            <person name="Bhalerao R."/>
            <person name="Blaudez D."/>
            <person name="Boerjan W."/>
            <person name="Brun A."/>
            <person name="Brunner A."/>
            <person name="Busov V."/>
            <person name="Campbell M."/>
            <person name="Carlson J."/>
            <person name="Chalot M."/>
            <person name="Chapman J."/>
            <person name="Chen G."/>
            <person name="Cooper D."/>
            <person name="Coutinho P."/>
            <person name="Couturier J."/>
            <person name="Covert S."/>
            <person name="Cronk Q."/>
            <person name="Cunningham R."/>
            <person name="Davis J."/>
            <person name="Degroeve S."/>
            <person name="Dejardin A."/>
            <person name="Depamphilis C."/>
            <person name="Detter J."/>
            <person name="Dirks B."/>
            <person name="Dubchak I."/>
            <person name="Duplessis S."/>
            <person name="Ehlting J."/>
            <person name="Ellis B."/>
            <person name="Gendler K."/>
            <person name="Goodstein D."/>
            <person name="Gribskov M."/>
            <person name="Grimwood J."/>
            <person name="Groover A."/>
            <person name="Gunter L."/>
            <person name="Hamberger B."/>
            <person name="Heinze B."/>
            <person name="Helariutta Y."/>
            <person name="Henrissat B."/>
            <person name="Holligan D."/>
            <person name="Holt R."/>
            <person name="Huang W."/>
            <person name="Islam-Faridi N."/>
            <person name="Jones S."/>
            <person name="Jones-Rhoades M."/>
            <person name="Jorgensen R."/>
            <person name="Joshi C."/>
            <person name="Kangasjarvi J."/>
            <person name="Karlsson J."/>
            <person name="Kelleher C."/>
            <person name="Kirkpatrick R."/>
            <person name="Kirst M."/>
            <person name="Kohler A."/>
            <person name="Kalluri U."/>
            <person name="Larimer F."/>
            <person name="Leebens-Mack J."/>
            <person name="Leple J."/>
            <person name="Locascio P."/>
            <person name="Lou Y."/>
            <person name="Lucas S."/>
            <person name="Martin F."/>
            <person name="Montanini B."/>
            <person name="Napoli C."/>
            <person name="Nelson D."/>
            <person name="Nelson C."/>
            <person name="Nieminen K."/>
            <person name="Nilsson O."/>
            <person name="Pereda V."/>
            <person name="Peter G."/>
            <person name="Philippe R."/>
            <person name="Pilate G."/>
            <person name="Poliakov A."/>
            <person name="Razumovskaya J."/>
            <person name="Richardson P."/>
            <person name="Rinaldi C."/>
            <person name="Ritland K."/>
            <person name="Rouze P."/>
            <person name="Ryaboy D."/>
            <person name="Schmutz J."/>
            <person name="Schrader J."/>
            <person name="Segerman B."/>
            <person name="Shin H."/>
            <person name="Siddiqui A."/>
            <person name="Sterky F."/>
            <person name="Terry A."/>
            <person name="Tsai C."/>
            <person name="Uberbacher E."/>
            <person name="Unneberg P."/>
            <person name="Vahala J."/>
            <person name="Wall K."/>
            <person name="Wessler S."/>
            <person name="Yang G."/>
            <person name="Yin T."/>
            <person name="Douglas C."/>
            <person name="Marra M."/>
            <person name="Sandberg G."/>
            <person name="Van De Peer Y."/>
            <person name="Rokhsar D."/>
        </authorList>
    </citation>
    <scope>NUCLEOTIDE SEQUENCE</scope>
    <source>
        <strain evidence="23">Nisqually-1</strain>
    </source>
</reference>
<dbReference type="Pfam" id="PF07714">
    <property type="entry name" value="PK_Tyr_Ser-Thr"/>
    <property type="match status" value="1"/>
</dbReference>
<dbReference type="InterPro" id="IPR000719">
    <property type="entry name" value="Prot_kinase_dom"/>
</dbReference>
<evidence type="ECO:0000256" key="1">
    <source>
        <dbReference type="ARBA" id="ARBA00004251"/>
    </source>
</evidence>
<evidence type="ECO:0000259" key="21">
    <source>
        <dbReference type="PROSITE" id="PS50927"/>
    </source>
</evidence>
<evidence type="ECO:0000256" key="10">
    <source>
        <dbReference type="ARBA" id="ARBA00022989"/>
    </source>
</evidence>
<evidence type="ECO:0000256" key="15">
    <source>
        <dbReference type="ARBA" id="ARBA00048679"/>
    </source>
</evidence>
<dbReference type="InterPro" id="IPR021820">
    <property type="entry name" value="S-locus_recpt_kinase_C"/>
</dbReference>
<dbReference type="Gene3D" id="1.10.510.10">
    <property type="entry name" value="Transferase(Phosphotransferase) domain 1"/>
    <property type="match status" value="1"/>
</dbReference>
<dbReference type="PROSITE" id="PS50927">
    <property type="entry name" value="BULB_LECTIN"/>
    <property type="match status" value="1"/>
</dbReference>
<dbReference type="InterPro" id="IPR024171">
    <property type="entry name" value="SRK-like_kinase"/>
</dbReference>
<dbReference type="Pfam" id="PF11883">
    <property type="entry name" value="DUF3403"/>
    <property type="match status" value="1"/>
</dbReference>
<dbReference type="CDD" id="cd14066">
    <property type="entry name" value="STKc_IRAK"/>
    <property type="match status" value="1"/>
</dbReference>
<evidence type="ECO:0000256" key="19">
    <source>
        <dbReference type="SAM" id="SignalP"/>
    </source>
</evidence>
<evidence type="ECO:0000256" key="16">
    <source>
        <dbReference type="PIRNR" id="PIRNR000641"/>
    </source>
</evidence>
<feature type="transmembrane region" description="Helical" evidence="18">
    <location>
        <begin position="439"/>
        <end position="459"/>
    </location>
</feature>
<keyword evidence="12" id="KW-1015">Disulfide bond</keyword>
<dbReference type="SMR" id="A0A2K1YF58"/>
<dbReference type="InterPro" id="IPR011009">
    <property type="entry name" value="Kinase-like_dom_sf"/>
</dbReference>
<feature type="domain" description="Protein kinase" evidence="20">
    <location>
        <begin position="493"/>
        <end position="778"/>
    </location>
</feature>
<dbReference type="GO" id="GO:0004674">
    <property type="term" value="F:protein serine/threonine kinase activity"/>
    <property type="evidence" value="ECO:0007669"/>
    <property type="project" value="UniProtKB-KW"/>
</dbReference>
<gene>
    <name evidence="23" type="ORF">POPTR_011G036400</name>
</gene>
<dbReference type="CDD" id="cd01098">
    <property type="entry name" value="PAN_AP_plant"/>
    <property type="match status" value="1"/>
</dbReference>
<keyword evidence="10 18" id="KW-1133">Transmembrane helix</keyword>
<evidence type="ECO:0000256" key="8">
    <source>
        <dbReference type="ARBA" id="ARBA00022777"/>
    </source>
</evidence>
<dbReference type="AlphaFoldDB" id="A0A2K1YF58"/>
<evidence type="ECO:0000256" key="2">
    <source>
        <dbReference type="ARBA" id="ARBA00022475"/>
    </source>
</evidence>
<evidence type="ECO:0000256" key="3">
    <source>
        <dbReference type="ARBA" id="ARBA00022527"/>
    </source>
</evidence>
<dbReference type="InterPro" id="IPR017441">
    <property type="entry name" value="Protein_kinase_ATP_BS"/>
</dbReference>
<dbReference type="Pfam" id="PF01453">
    <property type="entry name" value="B_lectin"/>
    <property type="match status" value="1"/>
</dbReference>
<dbReference type="Proteomes" id="UP000006729">
    <property type="component" value="Chromosome 11"/>
</dbReference>
<evidence type="ECO:0000259" key="22">
    <source>
        <dbReference type="PROSITE" id="PS50948"/>
    </source>
</evidence>
<dbReference type="EC" id="2.7.11.1" evidence="16"/>
<dbReference type="GO" id="GO:0005886">
    <property type="term" value="C:plasma membrane"/>
    <property type="evidence" value="ECO:0007669"/>
    <property type="project" value="UniProtKB-SubCell"/>
</dbReference>
<keyword evidence="11 18" id="KW-0472">Membrane</keyword>
<dbReference type="PROSITE" id="PS50011">
    <property type="entry name" value="PROTEIN_KINASE_DOM"/>
    <property type="match status" value="1"/>
</dbReference>
<dbReference type="InterPro" id="IPR008271">
    <property type="entry name" value="Ser/Thr_kinase_AS"/>
</dbReference>
<evidence type="ECO:0000256" key="9">
    <source>
        <dbReference type="ARBA" id="ARBA00022840"/>
    </source>
</evidence>
<evidence type="ECO:0000256" key="4">
    <source>
        <dbReference type="ARBA" id="ARBA00022679"/>
    </source>
</evidence>
<evidence type="ECO:0000256" key="5">
    <source>
        <dbReference type="ARBA" id="ARBA00022692"/>
    </source>
</evidence>
<feature type="signal peptide" evidence="19">
    <location>
        <begin position="1"/>
        <end position="22"/>
    </location>
</feature>
<dbReference type="InterPro" id="IPR003609">
    <property type="entry name" value="Pan_app"/>
</dbReference>
<dbReference type="Pfam" id="PF08276">
    <property type="entry name" value="PAN_2"/>
    <property type="match status" value="1"/>
</dbReference>
<protein>
    <recommendedName>
        <fullName evidence="16">Receptor-like serine/threonine-protein kinase</fullName>
        <ecNumber evidence="16">2.7.11.1</ecNumber>
    </recommendedName>
</protein>
<dbReference type="PANTHER" id="PTHR27002:SF839">
    <property type="entry name" value="NON-SPECIFIC SERINE_THREONINE PROTEIN KINASE"/>
    <property type="match status" value="1"/>
</dbReference>
<dbReference type="SUPFAM" id="SSF56112">
    <property type="entry name" value="Protein kinase-like (PK-like)"/>
    <property type="match status" value="1"/>
</dbReference>
<dbReference type="Gene3D" id="3.30.200.20">
    <property type="entry name" value="Phosphorylase Kinase, domain 1"/>
    <property type="match status" value="1"/>
</dbReference>
<comment type="catalytic activity">
    <reaction evidence="15 16">
        <text>L-seryl-[protein] + ATP = O-phospho-L-seryl-[protein] + ADP + H(+)</text>
        <dbReference type="Rhea" id="RHEA:17989"/>
        <dbReference type="Rhea" id="RHEA-COMP:9863"/>
        <dbReference type="Rhea" id="RHEA-COMP:11604"/>
        <dbReference type="ChEBI" id="CHEBI:15378"/>
        <dbReference type="ChEBI" id="CHEBI:29999"/>
        <dbReference type="ChEBI" id="CHEBI:30616"/>
        <dbReference type="ChEBI" id="CHEBI:83421"/>
        <dbReference type="ChEBI" id="CHEBI:456216"/>
        <dbReference type="EC" id="2.7.11.1"/>
    </reaction>
</comment>
<keyword evidence="4 16" id="KW-0808">Transferase</keyword>
<feature type="chain" id="PRO_5033311365" description="Receptor-like serine/threonine-protein kinase" evidence="19">
    <location>
        <begin position="23"/>
        <end position="811"/>
    </location>
</feature>
<reference evidence="23 24" key="1">
    <citation type="journal article" date="2006" name="Science">
        <title>The genome of black cottonwood, Populus trichocarpa (Torr. &amp; Gray).</title>
        <authorList>
            <person name="Tuskan G.A."/>
            <person name="Difazio S."/>
            <person name="Jansson S."/>
            <person name="Bohlmann J."/>
            <person name="Grigoriev I."/>
            <person name="Hellsten U."/>
            <person name="Putnam N."/>
            <person name="Ralph S."/>
            <person name="Rombauts S."/>
            <person name="Salamov A."/>
            <person name="Schein J."/>
            <person name="Sterck L."/>
            <person name="Aerts A."/>
            <person name="Bhalerao R.R."/>
            <person name="Bhalerao R.P."/>
            <person name="Blaudez D."/>
            <person name="Boerjan W."/>
            <person name="Brun A."/>
            <person name="Brunner A."/>
            <person name="Busov V."/>
            <person name="Campbell M."/>
            <person name="Carlson J."/>
            <person name="Chalot M."/>
            <person name="Chapman J."/>
            <person name="Chen G.L."/>
            <person name="Cooper D."/>
            <person name="Coutinho P.M."/>
            <person name="Couturier J."/>
            <person name="Covert S."/>
            <person name="Cronk Q."/>
            <person name="Cunningham R."/>
            <person name="Davis J."/>
            <person name="Degroeve S."/>
            <person name="Dejardin A."/>
            <person name="Depamphilis C."/>
            <person name="Detter J."/>
            <person name="Dirks B."/>
            <person name="Dubchak I."/>
            <person name="Duplessis S."/>
            <person name="Ehlting J."/>
            <person name="Ellis B."/>
            <person name="Gendler K."/>
            <person name="Goodstein D."/>
            <person name="Gribskov M."/>
            <person name="Grimwood J."/>
            <person name="Groover A."/>
            <person name="Gunter L."/>
            <person name="Hamberger B."/>
            <person name="Heinze B."/>
            <person name="Helariutta Y."/>
            <person name="Henrissat B."/>
            <person name="Holligan D."/>
            <person name="Holt R."/>
            <person name="Huang W."/>
            <person name="Islam-Faridi N."/>
            <person name="Jones S."/>
            <person name="Jones-Rhoades M."/>
            <person name="Jorgensen R."/>
            <person name="Joshi C."/>
            <person name="Kangasjarvi J."/>
            <person name="Karlsson J."/>
            <person name="Kelleher C."/>
            <person name="Kirkpatrick R."/>
            <person name="Kirst M."/>
            <person name="Kohler A."/>
            <person name="Kalluri U."/>
            <person name="Larimer F."/>
            <person name="Leebens-Mack J."/>
            <person name="Leple J.C."/>
            <person name="Locascio P."/>
            <person name="Lou Y."/>
            <person name="Lucas S."/>
            <person name="Martin F."/>
            <person name="Montanini B."/>
            <person name="Napoli C."/>
            <person name="Nelson D.R."/>
            <person name="Nelson C."/>
            <person name="Nieminen K."/>
            <person name="Nilsson O."/>
            <person name="Pereda V."/>
            <person name="Peter G."/>
            <person name="Philippe R."/>
            <person name="Pilate G."/>
            <person name="Poliakov A."/>
            <person name="Razumovskaya J."/>
            <person name="Richardson P."/>
            <person name="Rinaldi C."/>
            <person name="Ritland K."/>
            <person name="Rouze P."/>
            <person name="Ryaboy D."/>
            <person name="Schmutz J."/>
            <person name="Schrader J."/>
            <person name="Segerman B."/>
            <person name="Shin H."/>
            <person name="Siddiqui A."/>
            <person name="Sterky F."/>
            <person name="Terry A."/>
            <person name="Tsai C.J."/>
            <person name="Uberbacher E."/>
            <person name="Unneberg P."/>
            <person name="Vahala J."/>
            <person name="Wall K."/>
            <person name="Wessler S."/>
            <person name="Yang G."/>
            <person name="Yin T."/>
            <person name="Douglas C."/>
            <person name="Marra M."/>
            <person name="Sandberg G."/>
            <person name="Van de Peer Y."/>
            <person name="Rokhsar D."/>
        </authorList>
    </citation>
    <scope>NUCLEOTIDE SEQUENCE [LARGE SCALE GENOMIC DNA]</scope>
    <source>
        <strain evidence="24">cv. Nisqually</strain>
        <strain evidence="23">Nisqually-1</strain>
    </source>
</reference>
<dbReference type="PROSITE" id="PS00108">
    <property type="entry name" value="PROTEIN_KINASE_ST"/>
    <property type="match status" value="1"/>
</dbReference>
<feature type="domain" description="Apple" evidence="22">
    <location>
        <begin position="335"/>
        <end position="417"/>
    </location>
</feature>
<evidence type="ECO:0000313" key="23">
    <source>
        <dbReference type="EMBL" id="PNT11661.1"/>
    </source>
</evidence>
<dbReference type="FunFam" id="2.90.10.10:FF:000005">
    <property type="entry name" value="G-type lectin S-receptor-like serine/threonine-protein kinase"/>
    <property type="match status" value="1"/>
</dbReference>
<dbReference type="Gramene" id="Potri.011G036400.4.v4.1">
    <property type="protein sequence ID" value="Potri.011G036400.4.v4.1"/>
    <property type="gene ID" value="Potri.011G036400.v4.1"/>
</dbReference>
<evidence type="ECO:0000256" key="12">
    <source>
        <dbReference type="ARBA" id="ARBA00023157"/>
    </source>
</evidence>